<keyword evidence="2" id="KW-1003">Cell membrane</keyword>
<dbReference type="EMBL" id="JBHSUS010000001">
    <property type="protein sequence ID" value="MFC6440259.1"/>
    <property type="molecule type" value="Genomic_DNA"/>
</dbReference>
<feature type="transmembrane region" description="Helical" evidence="8">
    <location>
        <begin position="114"/>
        <end position="135"/>
    </location>
</feature>
<dbReference type="InterPro" id="IPR050297">
    <property type="entry name" value="LipidA_mod_glycosyltrf_83"/>
</dbReference>
<evidence type="ECO:0000256" key="8">
    <source>
        <dbReference type="SAM" id="Phobius"/>
    </source>
</evidence>
<protein>
    <submittedName>
        <fullName evidence="10">ArnT family glycosyltransferase</fullName>
        <ecNumber evidence="10">2.4.-.-</ecNumber>
    </submittedName>
</protein>
<keyword evidence="7 8" id="KW-0472">Membrane</keyword>
<feature type="transmembrane region" description="Helical" evidence="8">
    <location>
        <begin position="170"/>
        <end position="195"/>
    </location>
</feature>
<gene>
    <name evidence="10" type="ORF">ACFP85_08875</name>
</gene>
<dbReference type="GO" id="GO:0016757">
    <property type="term" value="F:glycosyltransferase activity"/>
    <property type="evidence" value="ECO:0007669"/>
    <property type="project" value="UniProtKB-KW"/>
</dbReference>
<keyword evidence="3 10" id="KW-0328">Glycosyltransferase</keyword>
<feature type="transmembrane region" description="Helical" evidence="8">
    <location>
        <begin position="307"/>
        <end position="325"/>
    </location>
</feature>
<feature type="transmembrane region" description="Helical" evidence="8">
    <location>
        <begin position="272"/>
        <end position="295"/>
    </location>
</feature>
<dbReference type="PANTHER" id="PTHR33908:SF3">
    <property type="entry name" value="UNDECAPRENYL PHOSPHATE-ALPHA-4-AMINO-4-DEOXY-L-ARABINOSE ARABINOSYL TRANSFERASE"/>
    <property type="match status" value="1"/>
</dbReference>
<keyword evidence="11" id="KW-1185">Reference proteome</keyword>
<reference evidence="11" key="1">
    <citation type="journal article" date="2019" name="Int. J. Syst. Evol. Microbiol.">
        <title>The Global Catalogue of Microorganisms (GCM) 10K type strain sequencing project: providing services to taxonomists for standard genome sequencing and annotation.</title>
        <authorList>
            <consortium name="The Broad Institute Genomics Platform"/>
            <consortium name="The Broad Institute Genome Sequencing Center for Infectious Disease"/>
            <person name="Wu L."/>
            <person name="Ma J."/>
        </authorList>
    </citation>
    <scope>NUCLEOTIDE SEQUENCE [LARGE SCALE GENOMIC DNA]</scope>
    <source>
        <strain evidence="11">CGMCC 1.16031</strain>
    </source>
</reference>
<feature type="transmembrane region" description="Helical" evidence="8">
    <location>
        <begin position="399"/>
        <end position="417"/>
    </location>
</feature>
<keyword evidence="5 8" id="KW-0812">Transmembrane</keyword>
<evidence type="ECO:0000256" key="1">
    <source>
        <dbReference type="ARBA" id="ARBA00004651"/>
    </source>
</evidence>
<organism evidence="10 11">
    <name type="scientific">Pseudobowmanella zhangzhouensis</name>
    <dbReference type="NCBI Taxonomy" id="1537679"/>
    <lineage>
        <taxon>Bacteria</taxon>
        <taxon>Pseudomonadati</taxon>
        <taxon>Pseudomonadota</taxon>
        <taxon>Gammaproteobacteria</taxon>
        <taxon>Alteromonadales</taxon>
        <taxon>Alteromonadaceae</taxon>
    </lineage>
</organism>
<dbReference type="EC" id="2.4.-.-" evidence="10"/>
<evidence type="ECO:0000313" key="11">
    <source>
        <dbReference type="Proteomes" id="UP001596364"/>
    </source>
</evidence>
<evidence type="ECO:0000256" key="7">
    <source>
        <dbReference type="ARBA" id="ARBA00023136"/>
    </source>
</evidence>
<keyword evidence="6 8" id="KW-1133">Transmembrane helix</keyword>
<dbReference type="Pfam" id="PF13231">
    <property type="entry name" value="PMT_2"/>
    <property type="match status" value="1"/>
</dbReference>
<proteinExistence type="predicted"/>
<accession>A0ABW1XJM0</accession>
<feature type="transmembrane region" description="Helical" evidence="8">
    <location>
        <begin position="216"/>
        <end position="238"/>
    </location>
</feature>
<feature type="transmembrane region" description="Helical" evidence="8">
    <location>
        <begin position="424"/>
        <end position="443"/>
    </location>
</feature>
<dbReference type="InterPro" id="IPR038731">
    <property type="entry name" value="RgtA/B/C-like"/>
</dbReference>
<feature type="domain" description="Glycosyltransferase RgtA/B/C/D-like" evidence="9">
    <location>
        <begin position="69"/>
        <end position="227"/>
    </location>
</feature>
<evidence type="ECO:0000256" key="5">
    <source>
        <dbReference type="ARBA" id="ARBA00022692"/>
    </source>
</evidence>
<dbReference type="RefSeq" id="WP_377148623.1">
    <property type="nucleotide sequence ID" value="NZ_JBHSUS010000001.1"/>
</dbReference>
<evidence type="ECO:0000259" key="9">
    <source>
        <dbReference type="Pfam" id="PF13231"/>
    </source>
</evidence>
<feature type="transmembrane region" description="Helical" evidence="8">
    <location>
        <begin position="361"/>
        <end position="379"/>
    </location>
</feature>
<feature type="transmembrane region" description="Helical" evidence="8">
    <location>
        <begin position="88"/>
        <end position="108"/>
    </location>
</feature>
<sequence length="570" mass="65525">MSPSQHVSADTLRKLGWLLVAVAIVVIFAGMGMRAPWLADEPRFAQIAKEMVETGQWFFPARGGELYPDKPPVFMWTIALFYKLTGNLSLAFLLPSALCALLTIFLVYDLGKRLWSAQTGLIAAALLLLTLQFTLQSKTAQIDAMVCCWITLGCYGLMRHFCDGPNWRWYFIAWFFMGLGVITKGVGFLPLLMLIPFFAMRKWRPQPREITGKPNWWLGPLFFLLAIGLWVVPMLLLVEQANNPAFDAYRDNILLKQTAKRYADSWHHIKPFWYYLVEVIPVFWLPLSMMIPWLIKPWWQAIKQGDRRIAVPLIWVMLVILFFSLSPGKRGVYMLPAVPMLALICAPYLQQLLSRAWPKRILWSIVLLIAALLTLAGVLGLLDLHLMAKLNDQYPVRPWWMLVTLGTIGLIISVATYRKPANSWLLFAPALWLIYSLWGYAVLQPVRTPVNVLQNLAKVHDVSRPVAMLDFREQFLLFSRWPTYHFGYHADHNLEYQQAWQWLQRYPDGVVLAPADLPLVCFDLSNATSLGNAHRRDYYALTINNALPSCAAPTDYREYYYLPTEQYGNF</sequence>
<feature type="transmembrane region" description="Helical" evidence="8">
    <location>
        <begin position="15"/>
        <end position="33"/>
    </location>
</feature>
<evidence type="ECO:0000256" key="6">
    <source>
        <dbReference type="ARBA" id="ARBA00022989"/>
    </source>
</evidence>
<feature type="transmembrane region" description="Helical" evidence="8">
    <location>
        <begin position="331"/>
        <end position="349"/>
    </location>
</feature>
<dbReference type="Proteomes" id="UP001596364">
    <property type="component" value="Unassembled WGS sequence"/>
</dbReference>
<comment type="caution">
    <text evidence="10">The sequence shown here is derived from an EMBL/GenBank/DDBJ whole genome shotgun (WGS) entry which is preliminary data.</text>
</comment>
<keyword evidence="4 10" id="KW-0808">Transferase</keyword>
<dbReference type="PANTHER" id="PTHR33908">
    <property type="entry name" value="MANNOSYLTRANSFERASE YKCB-RELATED"/>
    <property type="match status" value="1"/>
</dbReference>
<evidence type="ECO:0000256" key="3">
    <source>
        <dbReference type="ARBA" id="ARBA00022676"/>
    </source>
</evidence>
<evidence type="ECO:0000256" key="2">
    <source>
        <dbReference type="ARBA" id="ARBA00022475"/>
    </source>
</evidence>
<comment type="subcellular location">
    <subcellularLocation>
        <location evidence="1">Cell membrane</location>
        <topology evidence="1">Multi-pass membrane protein</topology>
    </subcellularLocation>
</comment>
<name>A0ABW1XJM0_9ALTE</name>
<evidence type="ECO:0000313" key="10">
    <source>
        <dbReference type="EMBL" id="MFC6440259.1"/>
    </source>
</evidence>
<evidence type="ECO:0000256" key="4">
    <source>
        <dbReference type="ARBA" id="ARBA00022679"/>
    </source>
</evidence>